<reference evidence="1 2" key="1">
    <citation type="submission" date="2015-11" db="EMBL/GenBank/DDBJ databases">
        <title>Expanding the genomic diversity of Burkholderia species for the development of highly accurate diagnostics.</title>
        <authorList>
            <person name="Sahl J."/>
            <person name="Keim P."/>
            <person name="Wagner D."/>
        </authorList>
    </citation>
    <scope>NUCLEOTIDE SEQUENCE [LARGE SCALE GENOMIC DNA]</scope>
    <source>
        <strain evidence="1 2">MSMB2087WGS</strain>
    </source>
</reference>
<protein>
    <submittedName>
        <fullName evidence="1">Uncharacterized protein</fullName>
    </submittedName>
</protein>
<proteinExistence type="predicted"/>
<dbReference type="EMBL" id="LPHD01000049">
    <property type="protein sequence ID" value="KWA84082.1"/>
    <property type="molecule type" value="Genomic_DNA"/>
</dbReference>
<evidence type="ECO:0000313" key="1">
    <source>
        <dbReference type="EMBL" id="KWA84082.1"/>
    </source>
</evidence>
<dbReference type="RefSeq" id="WP_060192479.1">
    <property type="nucleotide sequence ID" value="NZ_LPHD01000049.1"/>
</dbReference>
<evidence type="ECO:0000313" key="2">
    <source>
        <dbReference type="Proteomes" id="UP000060630"/>
    </source>
</evidence>
<dbReference type="AlphaFoldDB" id="A0A106QDA5"/>
<accession>A0A106QDA5</accession>
<organism evidence="1 2">
    <name type="scientific">Burkholderia ubonensis</name>
    <dbReference type="NCBI Taxonomy" id="101571"/>
    <lineage>
        <taxon>Bacteria</taxon>
        <taxon>Pseudomonadati</taxon>
        <taxon>Pseudomonadota</taxon>
        <taxon>Betaproteobacteria</taxon>
        <taxon>Burkholderiales</taxon>
        <taxon>Burkholderiaceae</taxon>
        <taxon>Burkholderia</taxon>
        <taxon>Burkholderia cepacia complex</taxon>
    </lineage>
</organism>
<gene>
    <name evidence="1" type="ORF">WL29_22210</name>
</gene>
<sequence length="165" mass="17307">MFNLILAVISIALVVAVTAATLNYSPLDATMRQLMQREGDRGIKAIECAVTRYLDANRGTDGNIIYPGNGVNLVAAVTPAYGFLPANVRNEMTWDINTGQVSGMNAVGVCLRPINASTALQREVLGNLQAQLPVGSTFVGSGCNATANAVGGGTLTYWIPLAHVN</sequence>
<comment type="caution">
    <text evidence="1">The sequence shown here is derived from an EMBL/GenBank/DDBJ whole genome shotgun (WGS) entry which is preliminary data.</text>
</comment>
<name>A0A106QDA5_9BURK</name>
<dbReference type="Proteomes" id="UP000060630">
    <property type="component" value="Unassembled WGS sequence"/>
</dbReference>